<keyword evidence="9" id="KW-0325">Glycoprotein</keyword>
<dbReference type="InterPro" id="IPR036179">
    <property type="entry name" value="Ig-like_dom_sf"/>
</dbReference>
<evidence type="ECO:0000313" key="15">
    <source>
        <dbReference type="Proteomes" id="UP001187343"/>
    </source>
</evidence>
<dbReference type="Gene3D" id="2.60.40.10">
    <property type="entry name" value="Immunoglobulins"/>
    <property type="match status" value="1"/>
</dbReference>
<comment type="subcellular location">
    <subcellularLocation>
        <location evidence="1">Cell membrane</location>
        <topology evidence="1">Single-pass type I membrane protein</topology>
    </subcellularLocation>
</comment>
<dbReference type="GO" id="GO:0006955">
    <property type="term" value="P:immune response"/>
    <property type="evidence" value="ECO:0007669"/>
    <property type="project" value="TreeGrafter"/>
</dbReference>
<dbReference type="InterPro" id="IPR003599">
    <property type="entry name" value="Ig_sub"/>
</dbReference>
<feature type="domain" description="Ig-like" evidence="13">
    <location>
        <begin position="28"/>
        <end position="120"/>
    </location>
</feature>
<dbReference type="InterPro" id="IPR013106">
    <property type="entry name" value="Ig_V-set"/>
</dbReference>
<keyword evidence="4 12" id="KW-0732">Signal</keyword>
<dbReference type="InterPro" id="IPR051713">
    <property type="entry name" value="T-cell_Activation_Regulation"/>
</dbReference>
<keyword evidence="2" id="KW-1003">Cell membrane</keyword>
<evidence type="ECO:0000256" key="11">
    <source>
        <dbReference type="SAM" id="Phobius"/>
    </source>
</evidence>
<dbReference type="InterPro" id="IPR013783">
    <property type="entry name" value="Ig-like_fold"/>
</dbReference>
<dbReference type="InterPro" id="IPR007110">
    <property type="entry name" value="Ig-like_dom"/>
</dbReference>
<dbReference type="GO" id="GO:0009897">
    <property type="term" value="C:external side of plasma membrane"/>
    <property type="evidence" value="ECO:0007669"/>
    <property type="project" value="TreeGrafter"/>
</dbReference>
<name>A0AA88TW09_9TELE</name>
<evidence type="ECO:0000256" key="6">
    <source>
        <dbReference type="ARBA" id="ARBA00023136"/>
    </source>
</evidence>
<keyword evidence="10" id="KW-0393">Immunoglobulin domain</keyword>
<dbReference type="Pfam" id="PF07686">
    <property type="entry name" value="V-set"/>
    <property type="match status" value="1"/>
</dbReference>
<protein>
    <recommendedName>
        <fullName evidence="13">Ig-like domain-containing protein</fullName>
    </recommendedName>
</protein>
<keyword evidence="7" id="KW-1015">Disulfide bond</keyword>
<gene>
    <name evidence="14" type="ORF">Q8A67_006120</name>
</gene>
<dbReference type="GO" id="GO:0042130">
    <property type="term" value="P:negative regulation of T cell proliferation"/>
    <property type="evidence" value="ECO:0007669"/>
    <property type="project" value="TreeGrafter"/>
</dbReference>
<evidence type="ECO:0000256" key="3">
    <source>
        <dbReference type="ARBA" id="ARBA00022692"/>
    </source>
</evidence>
<dbReference type="Proteomes" id="UP001187343">
    <property type="component" value="Unassembled WGS sequence"/>
</dbReference>
<evidence type="ECO:0000256" key="7">
    <source>
        <dbReference type="ARBA" id="ARBA00023157"/>
    </source>
</evidence>
<evidence type="ECO:0000256" key="8">
    <source>
        <dbReference type="ARBA" id="ARBA00023170"/>
    </source>
</evidence>
<keyword evidence="3 11" id="KW-0812">Transmembrane</keyword>
<dbReference type="FunFam" id="2.60.40.10:FF:000142">
    <property type="entry name" value="V-set domain-containing T-cell activation inhibitor 1"/>
    <property type="match status" value="1"/>
</dbReference>
<dbReference type="PANTHER" id="PTHR25466:SF14">
    <property type="entry name" value="BUTYROPHILIN SUBFAMILY 2 MEMBER A2-LIKE-RELATED"/>
    <property type="match status" value="1"/>
</dbReference>
<dbReference type="SUPFAM" id="SSF48726">
    <property type="entry name" value="Immunoglobulin"/>
    <property type="match status" value="1"/>
</dbReference>
<accession>A0AA88TW09</accession>
<evidence type="ECO:0000259" key="13">
    <source>
        <dbReference type="PROSITE" id="PS50835"/>
    </source>
</evidence>
<evidence type="ECO:0000256" key="4">
    <source>
        <dbReference type="ARBA" id="ARBA00022729"/>
    </source>
</evidence>
<feature type="signal peptide" evidence="12">
    <location>
        <begin position="1"/>
        <end position="20"/>
    </location>
</feature>
<feature type="transmembrane region" description="Helical" evidence="11">
    <location>
        <begin position="263"/>
        <end position="284"/>
    </location>
</feature>
<evidence type="ECO:0000256" key="2">
    <source>
        <dbReference type="ARBA" id="ARBA00022475"/>
    </source>
</evidence>
<dbReference type="GO" id="GO:0042102">
    <property type="term" value="P:positive regulation of T cell proliferation"/>
    <property type="evidence" value="ECO:0007669"/>
    <property type="project" value="TreeGrafter"/>
</dbReference>
<evidence type="ECO:0000256" key="12">
    <source>
        <dbReference type="SAM" id="SignalP"/>
    </source>
</evidence>
<sequence>MTISCWFICVFVVLKNEVYLQDTVGFVGDSVVLPCSSTKHDVKLQDTDVHWKDKHDKTVHSIIKGEGKIEEQDQRYKNRVETFPAEYLRRNFSIKLNNLTHADAGKYTCFITPSDERKTTQLIIKEPISETEHKASDQENQAVDSGADSEWKSGLLLWFSRNYAADLQLSQDMKTIQNLILSYEDITGSSVRLDSYTHFRLHICSADKQSLSAGKYTCFITPSDEEKTVQLIINGFQETTTVGRNNITEQENKEETRPVWKSGLLILVGILSIILLMSFTVIHFRKKIMRL</sequence>
<feature type="chain" id="PRO_5041738557" description="Ig-like domain-containing protein" evidence="12">
    <location>
        <begin position="21"/>
        <end position="291"/>
    </location>
</feature>
<evidence type="ECO:0000313" key="14">
    <source>
        <dbReference type="EMBL" id="KAK2907135.1"/>
    </source>
</evidence>
<comment type="caution">
    <text evidence="14">The sequence shown here is derived from an EMBL/GenBank/DDBJ whole genome shotgun (WGS) entry which is preliminary data.</text>
</comment>
<dbReference type="SMART" id="SM00409">
    <property type="entry name" value="IG"/>
    <property type="match status" value="1"/>
</dbReference>
<dbReference type="EMBL" id="JAUYZG010000005">
    <property type="protein sequence ID" value="KAK2907135.1"/>
    <property type="molecule type" value="Genomic_DNA"/>
</dbReference>
<dbReference type="GO" id="GO:0031295">
    <property type="term" value="P:T cell costimulation"/>
    <property type="evidence" value="ECO:0007669"/>
    <property type="project" value="TreeGrafter"/>
</dbReference>
<keyword evidence="6 11" id="KW-0472">Membrane</keyword>
<evidence type="ECO:0000256" key="1">
    <source>
        <dbReference type="ARBA" id="ARBA00004251"/>
    </source>
</evidence>
<dbReference type="GO" id="GO:0071222">
    <property type="term" value="P:cellular response to lipopolysaccharide"/>
    <property type="evidence" value="ECO:0007669"/>
    <property type="project" value="TreeGrafter"/>
</dbReference>
<evidence type="ECO:0000256" key="5">
    <source>
        <dbReference type="ARBA" id="ARBA00022989"/>
    </source>
</evidence>
<keyword evidence="15" id="KW-1185">Reference proteome</keyword>
<keyword evidence="8" id="KW-0675">Receptor</keyword>
<dbReference type="GO" id="GO:0007166">
    <property type="term" value="P:cell surface receptor signaling pathway"/>
    <property type="evidence" value="ECO:0007669"/>
    <property type="project" value="TreeGrafter"/>
</dbReference>
<evidence type="ECO:0000256" key="10">
    <source>
        <dbReference type="ARBA" id="ARBA00023319"/>
    </source>
</evidence>
<evidence type="ECO:0000256" key="9">
    <source>
        <dbReference type="ARBA" id="ARBA00023180"/>
    </source>
</evidence>
<keyword evidence="5 11" id="KW-1133">Transmembrane helix</keyword>
<organism evidence="14 15">
    <name type="scientific">Cirrhinus molitorella</name>
    <name type="common">mud carp</name>
    <dbReference type="NCBI Taxonomy" id="172907"/>
    <lineage>
        <taxon>Eukaryota</taxon>
        <taxon>Metazoa</taxon>
        <taxon>Chordata</taxon>
        <taxon>Craniata</taxon>
        <taxon>Vertebrata</taxon>
        <taxon>Euteleostomi</taxon>
        <taxon>Actinopterygii</taxon>
        <taxon>Neopterygii</taxon>
        <taxon>Teleostei</taxon>
        <taxon>Ostariophysi</taxon>
        <taxon>Cypriniformes</taxon>
        <taxon>Cyprinidae</taxon>
        <taxon>Labeoninae</taxon>
        <taxon>Labeonini</taxon>
        <taxon>Cirrhinus</taxon>
    </lineage>
</organism>
<reference evidence="14" key="1">
    <citation type="submission" date="2023-08" db="EMBL/GenBank/DDBJ databases">
        <title>Chromosome-level Genome Assembly of mud carp (Cirrhinus molitorella).</title>
        <authorList>
            <person name="Liu H."/>
        </authorList>
    </citation>
    <scope>NUCLEOTIDE SEQUENCE</scope>
    <source>
        <strain evidence="14">Prfri</strain>
        <tissue evidence="14">Muscle</tissue>
    </source>
</reference>
<dbReference type="PANTHER" id="PTHR25466">
    <property type="entry name" value="T-LYMPHOCYTE ACTIVATION ANTIGEN"/>
    <property type="match status" value="1"/>
</dbReference>
<dbReference type="PROSITE" id="PS50835">
    <property type="entry name" value="IG_LIKE"/>
    <property type="match status" value="1"/>
</dbReference>
<dbReference type="AlphaFoldDB" id="A0AA88TW09"/>
<proteinExistence type="predicted"/>